<name>A0A7K6AQY8_UPUEP</name>
<organism evidence="4 5">
    <name type="scientific">Upupa epops</name>
    <name type="common">Eurasian hoopoe</name>
    <dbReference type="NCBI Taxonomy" id="57439"/>
    <lineage>
        <taxon>Eukaryota</taxon>
        <taxon>Metazoa</taxon>
        <taxon>Chordata</taxon>
        <taxon>Craniata</taxon>
        <taxon>Vertebrata</taxon>
        <taxon>Euteleostomi</taxon>
        <taxon>Archelosauria</taxon>
        <taxon>Archosauria</taxon>
        <taxon>Dinosauria</taxon>
        <taxon>Saurischia</taxon>
        <taxon>Theropoda</taxon>
        <taxon>Coelurosauria</taxon>
        <taxon>Aves</taxon>
        <taxon>Neognathae</taxon>
        <taxon>Neoaves</taxon>
        <taxon>Telluraves</taxon>
        <taxon>Coraciimorphae</taxon>
        <taxon>Bucerotiformes</taxon>
        <taxon>Upupidae</taxon>
        <taxon>Upupa</taxon>
    </lineage>
</organism>
<proteinExistence type="predicted"/>
<dbReference type="Gene3D" id="2.60.40.10">
    <property type="entry name" value="Immunoglobulins"/>
    <property type="match status" value="2"/>
</dbReference>
<reference evidence="4 5" key="1">
    <citation type="submission" date="2019-09" db="EMBL/GenBank/DDBJ databases">
        <title>Bird 10,000 Genomes (B10K) Project - Family phase.</title>
        <authorList>
            <person name="Zhang G."/>
        </authorList>
    </citation>
    <scope>NUCLEOTIDE SEQUENCE [LARGE SCALE GENOMIC DNA]</scope>
    <source>
        <strain evidence="4">B10K-DU-012-37</strain>
    </source>
</reference>
<evidence type="ECO:0000313" key="4">
    <source>
        <dbReference type="EMBL" id="NWU92460.1"/>
    </source>
</evidence>
<evidence type="ECO:0000259" key="3">
    <source>
        <dbReference type="SMART" id="SM00060"/>
    </source>
</evidence>
<dbReference type="Proteomes" id="UP000544127">
    <property type="component" value="Unassembled WGS sequence"/>
</dbReference>
<protein>
    <submittedName>
        <fullName evidence="4">NGCA protein</fullName>
    </submittedName>
</protein>
<dbReference type="InterPro" id="IPR036116">
    <property type="entry name" value="FN3_sf"/>
</dbReference>
<dbReference type="InterPro" id="IPR013783">
    <property type="entry name" value="Ig-like_fold"/>
</dbReference>
<keyword evidence="1" id="KW-0393">Immunoglobulin domain</keyword>
<dbReference type="OrthoDB" id="6244967at2759"/>
<dbReference type="SUPFAM" id="SSF49265">
    <property type="entry name" value="Fibronectin type III"/>
    <property type="match status" value="1"/>
</dbReference>
<feature type="non-terminal residue" evidence="4">
    <location>
        <position position="1"/>
    </location>
</feature>
<dbReference type="SMART" id="SM00060">
    <property type="entry name" value="FN3"/>
    <property type="match status" value="1"/>
</dbReference>
<feature type="domain" description="Fibronectin type-III" evidence="3">
    <location>
        <begin position="45"/>
        <end position="105"/>
    </location>
</feature>
<feature type="compositionally biased region" description="Basic and acidic residues" evidence="2">
    <location>
        <begin position="65"/>
        <end position="74"/>
    </location>
</feature>
<sequence>RISLSEDSLTLRGVDYGDQGGFVCRATTPLDSAEAEAWLRVVGRPGPVRDLQLLELGEREIRLSWTPGDDHNSPIERGQPWAPLQLPPHGRFRFRVLATNAYGRGEPSAPSDAITT</sequence>
<evidence type="ECO:0000256" key="1">
    <source>
        <dbReference type="ARBA" id="ARBA00023319"/>
    </source>
</evidence>
<gene>
    <name evidence="4" type="primary">Ngca</name>
    <name evidence="4" type="ORF">UPUEPO_R15065</name>
</gene>
<comment type="caution">
    <text evidence="4">The sequence shown here is derived from an EMBL/GenBank/DDBJ whole genome shotgun (WGS) entry which is preliminary data.</text>
</comment>
<dbReference type="InterPro" id="IPR036179">
    <property type="entry name" value="Ig-like_dom_sf"/>
</dbReference>
<keyword evidence="5" id="KW-1185">Reference proteome</keyword>
<accession>A0A7K6AQY8</accession>
<feature type="non-terminal residue" evidence="4">
    <location>
        <position position="116"/>
    </location>
</feature>
<feature type="region of interest" description="Disordered" evidence="2">
    <location>
        <begin position="65"/>
        <end position="84"/>
    </location>
</feature>
<evidence type="ECO:0000313" key="5">
    <source>
        <dbReference type="Proteomes" id="UP000544127"/>
    </source>
</evidence>
<dbReference type="SUPFAM" id="SSF48726">
    <property type="entry name" value="Immunoglobulin"/>
    <property type="match status" value="1"/>
</dbReference>
<evidence type="ECO:0000256" key="2">
    <source>
        <dbReference type="SAM" id="MobiDB-lite"/>
    </source>
</evidence>
<dbReference type="EMBL" id="VZRI01004297">
    <property type="protein sequence ID" value="NWU92460.1"/>
    <property type="molecule type" value="Genomic_DNA"/>
</dbReference>
<dbReference type="AlphaFoldDB" id="A0A7K6AQY8"/>
<dbReference type="InterPro" id="IPR003961">
    <property type="entry name" value="FN3_dom"/>
</dbReference>
<dbReference type="CDD" id="cd00063">
    <property type="entry name" value="FN3"/>
    <property type="match status" value="1"/>
</dbReference>